<organism evidence="2 3">
    <name type="scientific">Bacillus safensis</name>
    <dbReference type="NCBI Taxonomy" id="561879"/>
    <lineage>
        <taxon>Bacteria</taxon>
        <taxon>Bacillati</taxon>
        <taxon>Bacillota</taxon>
        <taxon>Bacilli</taxon>
        <taxon>Bacillales</taxon>
        <taxon>Bacillaceae</taxon>
        <taxon>Bacillus</taxon>
    </lineage>
</organism>
<dbReference type="Pfam" id="PF01471">
    <property type="entry name" value="PG_binding_1"/>
    <property type="match status" value="1"/>
</dbReference>
<accession>A0A5S9MHI6</accession>
<dbReference type="AlphaFoldDB" id="A0A5S9MHI6"/>
<dbReference type="InterPro" id="IPR036365">
    <property type="entry name" value="PGBD-like_sf"/>
</dbReference>
<dbReference type="SUPFAM" id="SSF47090">
    <property type="entry name" value="PGBD-like"/>
    <property type="match status" value="1"/>
</dbReference>
<evidence type="ECO:0000313" key="3">
    <source>
        <dbReference type="Proteomes" id="UP000464658"/>
    </source>
</evidence>
<evidence type="ECO:0000259" key="1">
    <source>
        <dbReference type="Pfam" id="PF01471"/>
    </source>
</evidence>
<protein>
    <recommendedName>
        <fullName evidence="1">Peptidoglycan binding-like domain-containing protein</fullName>
    </recommendedName>
</protein>
<sequence length="64" mass="7195">MNNEEVRQAQTLLKGLSFDPGRVDGYFDEETKKKAVLAFQSTYNLDKSGVIDLKKSRNDEQNGG</sequence>
<reference evidence="2 3" key="1">
    <citation type="submission" date="2019-12" db="EMBL/GenBank/DDBJ databases">
        <title>Full genome sequence of a Bacillus safensis strain isolated from commercially available natto in Indonesia.</title>
        <authorList>
            <person name="Yoshida M."/>
            <person name="Uomi M."/>
            <person name="Waturangi D."/>
            <person name="Ekaputri J.J."/>
            <person name="Setiamarga D.H.E."/>
        </authorList>
    </citation>
    <scope>NUCLEOTIDE SEQUENCE [LARGE SCALE GENOMIC DNA]</scope>
    <source>
        <strain evidence="2 3">IDN1</strain>
    </source>
</reference>
<dbReference type="Proteomes" id="UP000464658">
    <property type="component" value="Chromosome"/>
</dbReference>
<dbReference type="EMBL" id="AP021906">
    <property type="protein sequence ID" value="BBP92563.1"/>
    <property type="molecule type" value="Genomic_DNA"/>
</dbReference>
<dbReference type="Gene3D" id="1.10.101.10">
    <property type="entry name" value="PGBD-like superfamily/PGBD"/>
    <property type="match status" value="1"/>
</dbReference>
<gene>
    <name evidence="2" type="ORF">BsIDN1_61810</name>
</gene>
<dbReference type="InterPro" id="IPR036366">
    <property type="entry name" value="PGBDSf"/>
</dbReference>
<proteinExistence type="predicted"/>
<name>A0A5S9MHI6_BACIA</name>
<feature type="domain" description="Peptidoglycan binding-like" evidence="1">
    <location>
        <begin position="3"/>
        <end position="52"/>
    </location>
</feature>
<evidence type="ECO:0000313" key="2">
    <source>
        <dbReference type="EMBL" id="BBP92563.1"/>
    </source>
</evidence>
<dbReference type="InterPro" id="IPR002477">
    <property type="entry name" value="Peptidoglycan-bd-like"/>
</dbReference>